<dbReference type="RefSeq" id="WP_311835075.1">
    <property type="nucleotide sequence ID" value="NZ_JARQAS010000004.1"/>
</dbReference>
<proteinExistence type="inferred from homology"/>
<accession>A0AAW8TTI0</accession>
<dbReference type="PANTHER" id="PTHR43320:SF2">
    <property type="entry name" value="2-DEHYDRO-3-DEOXYGLUCONOKINASE_2-DEHYDRO-3-DEOXYGALACTONOKINASE"/>
    <property type="match status" value="1"/>
</dbReference>
<dbReference type="InterPro" id="IPR052700">
    <property type="entry name" value="Carb_kinase_PfkB-like"/>
</dbReference>
<comment type="similarity">
    <text evidence="1">Belongs to the carbohydrate kinase PfkB family.</text>
</comment>
<dbReference type="SUPFAM" id="SSF53613">
    <property type="entry name" value="Ribokinase-like"/>
    <property type="match status" value="1"/>
</dbReference>
<evidence type="ECO:0000256" key="2">
    <source>
        <dbReference type="ARBA" id="ARBA00022679"/>
    </source>
</evidence>
<dbReference type="GO" id="GO:0016301">
    <property type="term" value="F:kinase activity"/>
    <property type="evidence" value="ECO:0007669"/>
    <property type="project" value="UniProtKB-KW"/>
</dbReference>
<gene>
    <name evidence="5" type="ORF">P7H43_03775</name>
</gene>
<dbReference type="CDD" id="cd01166">
    <property type="entry name" value="KdgK"/>
    <property type="match status" value="1"/>
</dbReference>
<comment type="caution">
    <text evidence="5">The sequence shown here is derived from an EMBL/GenBank/DDBJ whole genome shotgun (WGS) entry which is preliminary data.</text>
</comment>
<keyword evidence="3 5" id="KW-0418">Kinase</keyword>
<dbReference type="EMBL" id="JARQBJ010000002">
    <property type="protein sequence ID" value="MDT2809591.1"/>
    <property type="molecule type" value="Genomic_DNA"/>
</dbReference>
<keyword evidence="2" id="KW-0808">Transferase</keyword>
<organism evidence="5 6">
    <name type="scientific">Enterococcus asini</name>
    <dbReference type="NCBI Taxonomy" id="57732"/>
    <lineage>
        <taxon>Bacteria</taxon>
        <taxon>Bacillati</taxon>
        <taxon>Bacillota</taxon>
        <taxon>Bacilli</taxon>
        <taxon>Lactobacillales</taxon>
        <taxon>Enterococcaceae</taxon>
        <taxon>Enterococcus</taxon>
    </lineage>
</organism>
<dbReference type="Gene3D" id="3.40.1190.20">
    <property type="match status" value="1"/>
</dbReference>
<dbReference type="InterPro" id="IPR011611">
    <property type="entry name" value="PfkB_dom"/>
</dbReference>
<evidence type="ECO:0000256" key="1">
    <source>
        <dbReference type="ARBA" id="ARBA00010688"/>
    </source>
</evidence>
<dbReference type="AlphaFoldDB" id="A0AAW8TTI0"/>
<name>A0AAW8TTI0_9ENTE</name>
<evidence type="ECO:0000259" key="4">
    <source>
        <dbReference type="Pfam" id="PF00294"/>
    </source>
</evidence>
<dbReference type="InterPro" id="IPR029056">
    <property type="entry name" value="Ribokinase-like"/>
</dbReference>
<dbReference type="PANTHER" id="PTHR43320">
    <property type="entry name" value="SUGAR KINASE"/>
    <property type="match status" value="1"/>
</dbReference>
<evidence type="ECO:0000256" key="3">
    <source>
        <dbReference type="ARBA" id="ARBA00022777"/>
    </source>
</evidence>
<evidence type="ECO:0000313" key="5">
    <source>
        <dbReference type="EMBL" id="MDT2809591.1"/>
    </source>
</evidence>
<dbReference type="Pfam" id="PF00294">
    <property type="entry name" value="PfkB"/>
    <property type="match status" value="1"/>
</dbReference>
<evidence type="ECO:0000313" key="6">
    <source>
        <dbReference type="Proteomes" id="UP001256711"/>
    </source>
</evidence>
<sequence length="332" mass="36638">MKKVVTLGEIMLRLSTTDASRMAENSLFAAHYGGGEANVAISLANYGHPVSFASLVPENPLGQAVKQHLQKYGVDCSLLKMGGERLGTYYLETGIGLRSSNVVYDRKYSSFASTPELPWDFQELLADTEVLMLSGITAALSADWRQWTLDLAKAAKEQGVKVGLDINYRGKLWSVEECGAFVREVAGYVDYLSAARLDALNFFKVPEKADGDLGYYYQEIQARYPNIQLFYATSREVINANHNRLKGHLYQNGELYTSGEYDIAYIVDRVGGGDAYTGGVLHGILSGFEPQKTVEFATLASAMKHTVAGDHNQFSAEDIEELLRSGVKEIKR</sequence>
<protein>
    <submittedName>
        <fullName evidence="5">Sugar kinase</fullName>
    </submittedName>
</protein>
<feature type="domain" description="Carbohydrate kinase PfkB" evidence="4">
    <location>
        <begin position="1"/>
        <end position="310"/>
    </location>
</feature>
<reference evidence="5" key="1">
    <citation type="submission" date="2023-03" db="EMBL/GenBank/DDBJ databases">
        <authorList>
            <person name="Shen W."/>
            <person name="Cai J."/>
        </authorList>
    </citation>
    <scope>NUCLEOTIDE SEQUENCE</scope>
    <source>
        <strain evidence="5">B226-2</strain>
    </source>
</reference>
<dbReference type="Proteomes" id="UP001256711">
    <property type="component" value="Unassembled WGS sequence"/>
</dbReference>